<comment type="caution">
    <text evidence="6">The sequence shown here is derived from an EMBL/GenBank/DDBJ whole genome shotgun (WGS) entry which is preliminary data.</text>
</comment>
<dbReference type="SMART" id="SM00184">
    <property type="entry name" value="RING"/>
    <property type="match status" value="1"/>
</dbReference>
<feature type="domain" description="RING-type" evidence="5">
    <location>
        <begin position="27"/>
        <end position="69"/>
    </location>
</feature>
<dbReference type="InterPro" id="IPR001841">
    <property type="entry name" value="Znf_RING"/>
</dbReference>
<dbReference type="AlphaFoldDB" id="A0A7J7KRC8"/>
<evidence type="ECO:0000256" key="4">
    <source>
        <dbReference type="PROSITE-ProRule" id="PRU00175"/>
    </source>
</evidence>
<evidence type="ECO:0000256" key="1">
    <source>
        <dbReference type="ARBA" id="ARBA00022723"/>
    </source>
</evidence>
<dbReference type="SUPFAM" id="SSF57850">
    <property type="entry name" value="RING/U-box"/>
    <property type="match status" value="1"/>
</dbReference>
<name>A0A7J7KRC8_BUGNE</name>
<dbReference type="GO" id="GO:0043161">
    <property type="term" value="P:proteasome-mediated ubiquitin-dependent protein catabolic process"/>
    <property type="evidence" value="ECO:0007669"/>
    <property type="project" value="TreeGrafter"/>
</dbReference>
<proteinExistence type="predicted"/>
<dbReference type="GO" id="GO:0012505">
    <property type="term" value="C:endomembrane system"/>
    <property type="evidence" value="ECO:0007669"/>
    <property type="project" value="TreeGrafter"/>
</dbReference>
<gene>
    <name evidence="6" type="ORF">EB796_000937</name>
</gene>
<dbReference type="InterPro" id="IPR013083">
    <property type="entry name" value="Znf_RING/FYVE/PHD"/>
</dbReference>
<dbReference type="PANTHER" id="PTHR22763">
    <property type="entry name" value="RING ZINC FINGER PROTEIN"/>
    <property type="match status" value="1"/>
</dbReference>
<dbReference type="Gene3D" id="3.30.40.10">
    <property type="entry name" value="Zinc/RING finger domain, C3HC4 (zinc finger)"/>
    <property type="match status" value="1"/>
</dbReference>
<dbReference type="OrthoDB" id="8062037at2759"/>
<dbReference type="Pfam" id="PF13639">
    <property type="entry name" value="zf-RING_2"/>
    <property type="match status" value="1"/>
</dbReference>
<accession>A0A7J7KRC8</accession>
<keyword evidence="1" id="KW-0479">Metal-binding</keyword>
<evidence type="ECO:0000313" key="6">
    <source>
        <dbReference type="EMBL" id="KAF6040734.1"/>
    </source>
</evidence>
<dbReference type="Proteomes" id="UP000593567">
    <property type="component" value="Unassembled WGS sequence"/>
</dbReference>
<dbReference type="GO" id="GO:0061630">
    <property type="term" value="F:ubiquitin protein ligase activity"/>
    <property type="evidence" value="ECO:0007669"/>
    <property type="project" value="TreeGrafter"/>
</dbReference>
<evidence type="ECO:0000259" key="5">
    <source>
        <dbReference type="PROSITE" id="PS50089"/>
    </source>
</evidence>
<dbReference type="PROSITE" id="PS50089">
    <property type="entry name" value="ZF_RING_2"/>
    <property type="match status" value="1"/>
</dbReference>
<protein>
    <recommendedName>
        <fullName evidence="5">RING-type domain-containing protein</fullName>
    </recommendedName>
</protein>
<keyword evidence="3" id="KW-0862">Zinc</keyword>
<organism evidence="6 7">
    <name type="scientific">Bugula neritina</name>
    <name type="common">Brown bryozoan</name>
    <name type="synonym">Sertularia neritina</name>
    <dbReference type="NCBI Taxonomy" id="10212"/>
    <lineage>
        <taxon>Eukaryota</taxon>
        <taxon>Metazoa</taxon>
        <taxon>Spiralia</taxon>
        <taxon>Lophotrochozoa</taxon>
        <taxon>Bryozoa</taxon>
        <taxon>Gymnolaemata</taxon>
        <taxon>Cheilostomatida</taxon>
        <taxon>Flustrina</taxon>
        <taxon>Buguloidea</taxon>
        <taxon>Bugulidae</taxon>
        <taxon>Bugula</taxon>
    </lineage>
</organism>
<keyword evidence="2 4" id="KW-0863">Zinc-finger</keyword>
<dbReference type="InterPro" id="IPR050731">
    <property type="entry name" value="HRD1_E3_ubiq-ligases"/>
</dbReference>
<reference evidence="6" key="1">
    <citation type="submission" date="2020-06" db="EMBL/GenBank/DDBJ databases">
        <title>Draft genome of Bugula neritina, a colonial animal packing powerful symbionts and potential medicines.</title>
        <authorList>
            <person name="Rayko M."/>
        </authorList>
    </citation>
    <scope>NUCLEOTIDE SEQUENCE [LARGE SCALE GENOMIC DNA]</scope>
    <source>
        <strain evidence="6">Kwan_BN1</strain>
    </source>
</reference>
<evidence type="ECO:0000256" key="3">
    <source>
        <dbReference type="ARBA" id="ARBA00022833"/>
    </source>
</evidence>
<sequence length="139" mass="16111">MKEMENTTLWLIGRDCLKHISFNYEDCIICSEVFSSKAGRYPLSCGHSCFHSKCIKQWLERDPSCPMCRRTIPEVVDIFKAPLGEKVRWRVQLATKRQRELASVVAQLHIWLVNVPSQPVEIISRDMSGDVLFVIKHHI</sequence>
<dbReference type="GO" id="GO:0008270">
    <property type="term" value="F:zinc ion binding"/>
    <property type="evidence" value="ECO:0007669"/>
    <property type="project" value="UniProtKB-KW"/>
</dbReference>
<evidence type="ECO:0000313" key="7">
    <source>
        <dbReference type="Proteomes" id="UP000593567"/>
    </source>
</evidence>
<evidence type="ECO:0000256" key="2">
    <source>
        <dbReference type="ARBA" id="ARBA00022771"/>
    </source>
</evidence>
<keyword evidence="7" id="KW-1185">Reference proteome</keyword>
<dbReference type="EMBL" id="VXIV02000106">
    <property type="protein sequence ID" value="KAF6040734.1"/>
    <property type="molecule type" value="Genomic_DNA"/>
</dbReference>